<dbReference type="Gene3D" id="2.30.42.10">
    <property type="match status" value="1"/>
</dbReference>
<feature type="transmembrane region" description="Helical" evidence="6">
    <location>
        <begin position="9"/>
        <end position="29"/>
    </location>
</feature>
<dbReference type="NCBIfam" id="TIGR00225">
    <property type="entry name" value="prc"/>
    <property type="match status" value="1"/>
</dbReference>
<dbReference type="GO" id="GO:0006508">
    <property type="term" value="P:proteolysis"/>
    <property type="evidence" value="ECO:0007669"/>
    <property type="project" value="UniProtKB-KW"/>
</dbReference>
<dbReference type="GO" id="GO:0007165">
    <property type="term" value="P:signal transduction"/>
    <property type="evidence" value="ECO:0007669"/>
    <property type="project" value="TreeGrafter"/>
</dbReference>
<keyword evidence="4 5" id="KW-0720">Serine protease</keyword>
<name>A0A1G2F1R8_9BACT</name>
<proteinExistence type="inferred from homology"/>
<feature type="domain" description="PDZ" evidence="7">
    <location>
        <begin position="113"/>
        <end position="191"/>
    </location>
</feature>
<dbReference type="STRING" id="1801990.A2V69_00095"/>
<keyword evidence="6" id="KW-0812">Transmembrane</keyword>
<dbReference type="Pfam" id="PF03572">
    <property type="entry name" value="Peptidase_S41"/>
    <property type="match status" value="1"/>
</dbReference>
<dbReference type="InterPro" id="IPR041489">
    <property type="entry name" value="PDZ_6"/>
</dbReference>
<dbReference type="Proteomes" id="UP000177810">
    <property type="component" value="Unassembled WGS sequence"/>
</dbReference>
<dbReference type="Gene3D" id="3.90.226.10">
    <property type="entry name" value="2-enoyl-CoA Hydratase, Chain A, domain 1"/>
    <property type="match status" value="1"/>
</dbReference>
<evidence type="ECO:0000256" key="2">
    <source>
        <dbReference type="ARBA" id="ARBA00022670"/>
    </source>
</evidence>
<organism evidence="8 9">
    <name type="scientific">Candidatus Portnoybacteria bacterium RBG_13_40_8</name>
    <dbReference type="NCBI Taxonomy" id="1801990"/>
    <lineage>
        <taxon>Bacteria</taxon>
        <taxon>Candidatus Portnoyibacteriota</taxon>
    </lineage>
</organism>
<dbReference type="InterPro" id="IPR001478">
    <property type="entry name" value="PDZ"/>
</dbReference>
<dbReference type="InterPro" id="IPR004447">
    <property type="entry name" value="Peptidase_S41A"/>
</dbReference>
<gene>
    <name evidence="8" type="ORF">A2V69_00095</name>
</gene>
<accession>A0A1G2F1R8</accession>
<dbReference type="SUPFAM" id="SSF50156">
    <property type="entry name" value="PDZ domain-like"/>
    <property type="match status" value="1"/>
</dbReference>
<dbReference type="SUPFAM" id="SSF52096">
    <property type="entry name" value="ClpP/crotonase"/>
    <property type="match status" value="1"/>
</dbReference>
<dbReference type="GO" id="GO:0030288">
    <property type="term" value="C:outer membrane-bounded periplasmic space"/>
    <property type="evidence" value="ECO:0007669"/>
    <property type="project" value="TreeGrafter"/>
</dbReference>
<comment type="caution">
    <text evidence="8">The sequence shown here is derived from an EMBL/GenBank/DDBJ whole genome shotgun (WGS) entry which is preliminary data.</text>
</comment>
<dbReference type="CDD" id="cd07560">
    <property type="entry name" value="Peptidase_S41_CPP"/>
    <property type="match status" value="1"/>
</dbReference>
<dbReference type="CDD" id="cd06782">
    <property type="entry name" value="cpPDZ_CPP-like"/>
    <property type="match status" value="1"/>
</dbReference>
<reference evidence="8 9" key="1">
    <citation type="journal article" date="2016" name="Nat. Commun.">
        <title>Thousands of microbial genomes shed light on interconnected biogeochemical processes in an aquifer system.</title>
        <authorList>
            <person name="Anantharaman K."/>
            <person name="Brown C.T."/>
            <person name="Hug L.A."/>
            <person name="Sharon I."/>
            <person name="Castelle C.J."/>
            <person name="Probst A.J."/>
            <person name="Thomas B.C."/>
            <person name="Singh A."/>
            <person name="Wilkins M.J."/>
            <person name="Karaoz U."/>
            <person name="Brodie E.L."/>
            <person name="Williams K.H."/>
            <person name="Hubbard S.S."/>
            <person name="Banfield J.F."/>
        </authorList>
    </citation>
    <scope>NUCLEOTIDE SEQUENCE [LARGE SCALE GENOMIC DNA]</scope>
</reference>
<evidence type="ECO:0000313" key="9">
    <source>
        <dbReference type="Proteomes" id="UP000177810"/>
    </source>
</evidence>
<dbReference type="AlphaFoldDB" id="A0A1G2F1R8"/>
<dbReference type="FunFam" id="2.30.42.10:FF:000063">
    <property type="entry name" value="Peptidase, S41 family"/>
    <property type="match status" value="1"/>
</dbReference>
<keyword evidence="2 5" id="KW-0645">Protease</keyword>
<dbReference type="PROSITE" id="PS50106">
    <property type="entry name" value="PDZ"/>
    <property type="match status" value="1"/>
</dbReference>
<dbReference type="EMBL" id="MHMT01000028">
    <property type="protein sequence ID" value="OGZ31995.1"/>
    <property type="molecule type" value="Genomic_DNA"/>
</dbReference>
<sequence>MRKRINKRYIFIVIGVLVVVLVFGAGFLIGKKSVALSGAHDRIFFNKELGKPEVIDFSLFWEALNKLEEIYVDSDKIDYQQMLYGAIEGMTNSLGDDYTVFMKPEKTESFMKSVSGDDSFEGVGMELGIKGKVLTVVAPIEGTPAYKAGVKAGDKILKIGDKTTEGMQVEEAVSLIRGEKGTQVILTIVRKNLDQPKEFTLTRDVIAVPVVRWEMLDNEIAYIKIYQFTSNLPSKFEDIVSEILKNNAKKIIIDLRNNPGGYLEVSNEIASWFIPKDKVVVREEFREGESNEYKSRGYRSLQNFPITVLVNGGSASASEILAGALRDQKGIKLIGEKTFGKGSVQTLETFRDDSSLKITVAKWFTPNGTSIADEGLKPDIEIELTEEDIDADRDSQLDKAIEILSK</sequence>
<dbReference type="SMART" id="SM00245">
    <property type="entry name" value="TSPc"/>
    <property type="match status" value="1"/>
</dbReference>
<keyword evidence="3 5" id="KW-0378">Hydrolase</keyword>
<evidence type="ECO:0000256" key="5">
    <source>
        <dbReference type="RuleBase" id="RU004404"/>
    </source>
</evidence>
<dbReference type="PANTHER" id="PTHR32060">
    <property type="entry name" value="TAIL-SPECIFIC PROTEASE"/>
    <property type="match status" value="1"/>
</dbReference>
<dbReference type="GO" id="GO:0004175">
    <property type="term" value="F:endopeptidase activity"/>
    <property type="evidence" value="ECO:0007669"/>
    <property type="project" value="TreeGrafter"/>
</dbReference>
<dbReference type="Pfam" id="PF17820">
    <property type="entry name" value="PDZ_6"/>
    <property type="match status" value="1"/>
</dbReference>
<dbReference type="InterPro" id="IPR029045">
    <property type="entry name" value="ClpP/crotonase-like_dom_sf"/>
</dbReference>
<evidence type="ECO:0000256" key="3">
    <source>
        <dbReference type="ARBA" id="ARBA00022801"/>
    </source>
</evidence>
<evidence type="ECO:0000256" key="1">
    <source>
        <dbReference type="ARBA" id="ARBA00009179"/>
    </source>
</evidence>
<dbReference type="GO" id="GO:0008236">
    <property type="term" value="F:serine-type peptidase activity"/>
    <property type="evidence" value="ECO:0007669"/>
    <property type="project" value="UniProtKB-KW"/>
</dbReference>
<comment type="similarity">
    <text evidence="1 5">Belongs to the peptidase S41A family.</text>
</comment>
<dbReference type="Gene3D" id="3.30.750.44">
    <property type="match status" value="1"/>
</dbReference>
<protein>
    <recommendedName>
        <fullName evidence="7">PDZ domain-containing protein</fullName>
    </recommendedName>
</protein>
<dbReference type="InterPro" id="IPR005151">
    <property type="entry name" value="Tail-specific_protease"/>
</dbReference>
<keyword evidence="6" id="KW-1133">Transmembrane helix</keyword>
<evidence type="ECO:0000256" key="6">
    <source>
        <dbReference type="SAM" id="Phobius"/>
    </source>
</evidence>
<dbReference type="PANTHER" id="PTHR32060:SF30">
    <property type="entry name" value="CARBOXY-TERMINAL PROCESSING PROTEASE CTPA"/>
    <property type="match status" value="1"/>
</dbReference>
<dbReference type="InterPro" id="IPR036034">
    <property type="entry name" value="PDZ_sf"/>
</dbReference>
<evidence type="ECO:0000259" key="7">
    <source>
        <dbReference type="PROSITE" id="PS50106"/>
    </source>
</evidence>
<evidence type="ECO:0000313" key="8">
    <source>
        <dbReference type="EMBL" id="OGZ31995.1"/>
    </source>
</evidence>
<dbReference type="SMART" id="SM00228">
    <property type="entry name" value="PDZ"/>
    <property type="match status" value="1"/>
</dbReference>
<evidence type="ECO:0000256" key="4">
    <source>
        <dbReference type="ARBA" id="ARBA00022825"/>
    </source>
</evidence>
<keyword evidence="6" id="KW-0472">Membrane</keyword>